<evidence type="ECO:0000256" key="3">
    <source>
        <dbReference type="ARBA" id="ARBA00004601"/>
    </source>
</evidence>
<dbReference type="GO" id="GO:0040001">
    <property type="term" value="P:establishment of mitotic spindle localization"/>
    <property type="evidence" value="ECO:0007669"/>
    <property type="project" value="TreeGrafter"/>
</dbReference>
<dbReference type="GO" id="GO:0043515">
    <property type="term" value="F:kinetochore binding"/>
    <property type="evidence" value="ECO:0007669"/>
    <property type="project" value="TreeGrafter"/>
</dbReference>
<keyword evidence="10" id="KW-0677">Repeat</keyword>
<sequence length="1503" mass="165755">MEPSMEYCLAQVLQKDVGKRLQVGQELIDYFSDKQKSADLEHDQTMLDKMVDGLATSWVNSSNYKVVLLGIDIISALVSRLQDRFKAQIGTVLPSLLDRLGDSKDSVREQDQTLLLKIMEQAANPQYVWDRMLGGFKHKNFRTREGICLCLIATLNASGAQSLTLSKIVPHICNLLGDPNSQVRDAAINSLVEIYRHVGERVRADLSKKGLPQSRLNVIFTKFDEVQKSGNMVQTSVDKIFDDEDSVDGNRPSSASSSTSSKAPANSRRVGMGTTRRLGSAALGSKSSTAKEGAGAVDEEDFIKAFEDVPTVQIYSSRDLEESINKIREILSDDKHDWEQRVSALKKIRSLLLAGAAEYDNFFQHLRLLDGAFKLSAKDLRSQVVREACITLGHLSSVLGNKFDHGAEAIMPTIFNLIPNSAKVMATSGVVAVRLIIRHTHIPRLIPIITSNCTSKSVAVRRRCFEFLDLLLQEWQTHSLERHISVLAETIKKGIHDADSEARIEARKCYWGFHSHFSREAEHLYHTLESSYQKALQSHLKNSDSIVSLPQSDRSSSSSQESLNRPLSAKRSPTGSTTSRASTVSTKTVSTPGSLQRSRSDVDVNAAASAKSKVTSSGASTPFSSAAALPPGSYASLGRIRTRRQSSGSATSVTSTPADTRGRSRAKVVSQSQRSRSANPAGAGSRSSSPGKLLGSSYGGLSSGTSRVQPVPSSSEKRSKIPRSQGCSRETSPNRIGLDRFGLGQPGRMPASVNAMRVLSTSTDLEAAVADALKKPVRRRYEPYGMYSDDDANSDASSACSERSYGSRNGGIPHYLRQTEDVAEVLNHCASSNWSERKEGLIGLQNLLKSQRTLSRVELKRLCEIFTRMFADPHSKVFSMFLETLVDFIIIHKDDLQDWLFVLLTQLLKKMGADLLGSVQAKVQKALDVTRDSFPFDQQFNILMRFIVDQTQTPNLKVKVAILKYIESLARQMDPTDFVNSSETRLAVSRIITWTTEPKSSDVRKAAQIVLISLFELNTPEFTMLLGALPKTFQDGATKLLHNHLKNSSNTSVGSPSNTLGRTPSRHSSSRTSPLTSPTNCSHGGLSPSRLWGWSADGLSKHPPPLSQPNSIPTAPSHKTFRRSYSPSMLDYDTENLNSDEIYSSLRGVTEAIEKFSFRSQEDLNEPIKRDGKKDCDIVSRDGGLALPGGDGRGSSDIVEGGRMALDNKTSLLNTQPPRAFSGPRAREYNPYPYADTINTYDKTALKEAVFDDDMDQLRDVPIDHSDLVADLLKELSNHNERVEERKGALLELLKITREDNLGVWEEHFKTILLLLLETLGDKDHSIRALALRVLREILRNQPARFKNYAELTIMKTLEAHKDSHKEVVRAAEEAASTLASSIHPEQCIKVLCPIIQTADYPINLAAIKMQTKVIERISKESLHQLLPDIIPGLLQGYDNTESSVRKASVFCLVAIYSVIGEELKPHLAQLTGSKMKLLNLYIKRAQTTNSNSSSSSDVSTHS</sequence>
<keyword evidence="16" id="KW-0137">Centromere</keyword>
<evidence type="ECO:0000313" key="20">
    <source>
        <dbReference type="Ensembl" id="ENSTGUP00000004698.2"/>
    </source>
</evidence>
<evidence type="ECO:0000256" key="14">
    <source>
        <dbReference type="ARBA" id="ARBA00023212"/>
    </source>
</evidence>
<feature type="region of interest" description="Disordered" evidence="18">
    <location>
        <begin position="1097"/>
        <end position="1123"/>
    </location>
</feature>
<feature type="compositionally biased region" description="Polar residues" evidence="18">
    <location>
        <begin position="645"/>
        <end position="658"/>
    </location>
</feature>
<keyword evidence="7" id="KW-0963">Cytoplasm</keyword>
<dbReference type="Gene3D" id="1.25.10.10">
    <property type="entry name" value="Leucine-rich Repeat Variant"/>
    <property type="match status" value="4"/>
</dbReference>
<dbReference type="InterPro" id="IPR048491">
    <property type="entry name" value="XMAP215_CLASP_TOG"/>
</dbReference>
<feature type="domain" description="TOG" evidence="19">
    <location>
        <begin position="1"/>
        <end position="232"/>
    </location>
</feature>
<dbReference type="GO" id="GO:0005881">
    <property type="term" value="C:cytoplasmic microtubule"/>
    <property type="evidence" value="ECO:0007669"/>
    <property type="project" value="TreeGrafter"/>
</dbReference>
<dbReference type="GO" id="GO:0005813">
    <property type="term" value="C:centrosome"/>
    <property type="evidence" value="ECO:0007669"/>
    <property type="project" value="UniProtKB-SubCell"/>
</dbReference>
<comment type="subcellular location">
    <subcellularLocation>
        <location evidence="4">Chromosome</location>
        <location evidence="4">Centromere</location>
        <location evidence="4">Kinetochore</location>
    </subcellularLocation>
    <subcellularLocation>
        <location evidence="2">Cytoplasm</location>
        <location evidence="2">Cytoskeleton</location>
        <location evidence="2">Microtubule organizing center</location>
        <location evidence="2">Centrosome</location>
    </subcellularLocation>
    <subcellularLocation>
        <location evidence="1">Cytoplasm</location>
        <location evidence="1">Cytoskeleton</location>
        <location evidence="1">Spindle</location>
    </subcellularLocation>
    <subcellularLocation>
        <location evidence="3">Golgi apparatus</location>
        <location evidence="3">trans-Golgi network</location>
    </subcellularLocation>
</comment>
<evidence type="ECO:0000259" key="19">
    <source>
        <dbReference type="SMART" id="SM01349"/>
    </source>
</evidence>
<keyword evidence="9" id="KW-0493">Microtubule</keyword>
<protein>
    <submittedName>
        <fullName evidence="20">Cytoplasmic linker associated protein 1</fullName>
    </submittedName>
</protein>
<evidence type="ECO:0000256" key="4">
    <source>
        <dbReference type="ARBA" id="ARBA00004629"/>
    </source>
</evidence>
<dbReference type="Pfam" id="PF21040">
    <property type="entry name" value="CEP104-like_TOG"/>
    <property type="match status" value="1"/>
</dbReference>
<dbReference type="InterPro" id="IPR034085">
    <property type="entry name" value="TOG"/>
</dbReference>
<dbReference type="STRING" id="59729.ENSTGUP00000025388"/>
<dbReference type="Pfam" id="PF23271">
    <property type="entry name" value="HEAT_GCN1"/>
    <property type="match status" value="1"/>
</dbReference>
<evidence type="ECO:0000313" key="21">
    <source>
        <dbReference type="Proteomes" id="UP000007754"/>
    </source>
</evidence>
<feature type="region of interest" description="Disordered" evidence="18">
    <location>
        <begin position="785"/>
        <end position="805"/>
    </location>
</feature>
<dbReference type="SMART" id="SM01349">
    <property type="entry name" value="TOG"/>
    <property type="match status" value="4"/>
</dbReference>
<proteinExistence type="inferred from homology"/>
<accession>H0Z2A8</accession>
<dbReference type="Proteomes" id="UP000007754">
    <property type="component" value="Chromosome 7"/>
</dbReference>
<feature type="compositionally biased region" description="Low complexity" evidence="18">
    <location>
        <begin position="1070"/>
        <end position="1079"/>
    </location>
</feature>
<evidence type="ECO:0000256" key="7">
    <source>
        <dbReference type="ARBA" id="ARBA00022490"/>
    </source>
</evidence>
<evidence type="ECO:0000256" key="2">
    <source>
        <dbReference type="ARBA" id="ARBA00004300"/>
    </source>
</evidence>
<keyword evidence="14" id="KW-0206">Cytoskeleton</keyword>
<feature type="compositionally biased region" description="Low complexity" evidence="18">
    <location>
        <begin position="606"/>
        <end position="621"/>
    </location>
</feature>
<dbReference type="FunFam" id="1.25.10.10:FF:000001">
    <property type="entry name" value="CLIP-associating protein 1 isoform 2"/>
    <property type="match status" value="1"/>
</dbReference>
<dbReference type="FunFam" id="1.25.10.10:FF:000031">
    <property type="entry name" value="CLIP-associating protein 1 isoform 2"/>
    <property type="match status" value="1"/>
</dbReference>
<dbReference type="GO" id="GO:0005794">
    <property type="term" value="C:Golgi apparatus"/>
    <property type="evidence" value="ECO:0007669"/>
    <property type="project" value="UniProtKB-SubCell"/>
</dbReference>
<evidence type="ECO:0000256" key="5">
    <source>
        <dbReference type="ARBA" id="ARBA00009549"/>
    </source>
</evidence>
<gene>
    <name evidence="20" type="primary">CLASP1</name>
</gene>
<dbReference type="InterPro" id="IPR024395">
    <property type="entry name" value="CLASP_N_dom"/>
</dbReference>
<feature type="compositionally biased region" description="Low complexity" evidence="18">
    <location>
        <begin position="548"/>
        <end position="567"/>
    </location>
</feature>
<dbReference type="FunFam" id="1.25.10.10:FF:000005">
    <property type="entry name" value="CLIP-associating protein 1 isoform 2"/>
    <property type="match status" value="1"/>
</dbReference>
<feature type="domain" description="TOG" evidence="19">
    <location>
        <begin position="1254"/>
        <end position="1492"/>
    </location>
</feature>
<comment type="similarity">
    <text evidence="5">Belongs to the CLASP family.</text>
</comment>
<feature type="domain" description="TOG" evidence="19">
    <location>
        <begin position="319"/>
        <end position="551"/>
    </location>
</feature>
<reference evidence="20" key="2">
    <citation type="submission" date="2025-08" db="UniProtKB">
        <authorList>
            <consortium name="Ensembl"/>
        </authorList>
    </citation>
    <scope>IDENTIFICATION</scope>
</reference>
<dbReference type="FunFam" id="1.25.10.10:FF:000006">
    <property type="entry name" value="CLIP-associating protein 1 isoform 2"/>
    <property type="match status" value="1"/>
</dbReference>
<evidence type="ECO:0000256" key="1">
    <source>
        <dbReference type="ARBA" id="ARBA00004186"/>
    </source>
</evidence>
<keyword evidence="13" id="KW-0333">Golgi apparatus</keyword>
<feature type="compositionally biased region" description="Polar residues" evidence="18">
    <location>
        <begin position="725"/>
        <end position="734"/>
    </location>
</feature>
<organism evidence="20 21">
    <name type="scientific">Taeniopygia guttata</name>
    <name type="common">Zebra finch</name>
    <name type="synonym">Poephila guttata</name>
    <dbReference type="NCBI Taxonomy" id="59729"/>
    <lineage>
        <taxon>Eukaryota</taxon>
        <taxon>Metazoa</taxon>
        <taxon>Chordata</taxon>
        <taxon>Craniata</taxon>
        <taxon>Vertebrata</taxon>
        <taxon>Euteleostomi</taxon>
        <taxon>Archelosauria</taxon>
        <taxon>Archosauria</taxon>
        <taxon>Dinosauria</taxon>
        <taxon>Saurischia</taxon>
        <taxon>Theropoda</taxon>
        <taxon>Coelurosauria</taxon>
        <taxon>Aves</taxon>
        <taxon>Neognathae</taxon>
        <taxon>Neoaves</taxon>
        <taxon>Telluraves</taxon>
        <taxon>Australaves</taxon>
        <taxon>Passeriformes</taxon>
        <taxon>Passeroidea</taxon>
        <taxon>Estrildidae</taxon>
        <taxon>Estrildinae</taxon>
        <taxon>Taeniopygia</taxon>
    </lineage>
</organism>
<evidence type="ECO:0000256" key="16">
    <source>
        <dbReference type="ARBA" id="ARBA00023328"/>
    </source>
</evidence>
<feature type="region of interest" description="Disordered" evidence="18">
    <location>
        <begin position="240"/>
        <end position="292"/>
    </location>
</feature>
<feature type="compositionally biased region" description="Low complexity" evidence="18">
    <location>
        <begin position="253"/>
        <end position="267"/>
    </location>
</feature>
<dbReference type="Pfam" id="PF21041">
    <property type="entry name" value="XMAP215_CLASP_TOG"/>
    <property type="match status" value="1"/>
</dbReference>
<feature type="region of interest" description="Disordered" evidence="18">
    <location>
        <begin position="543"/>
        <end position="747"/>
    </location>
</feature>
<keyword evidence="8" id="KW-0132">Cell division</keyword>
<feature type="domain" description="TOG" evidence="19">
    <location>
        <begin position="814"/>
        <end position="1051"/>
    </location>
</feature>
<evidence type="ECO:0000256" key="6">
    <source>
        <dbReference type="ARBA" id="ARBA00022454"/>
    </source>
</evidence>
<evidence type="ECO:0000256" key="11">
    <source>
        <dbReference type="ARBA" id="ARBA00022776"/>
    </source>
</evidence>
<evidence type="ECO:0000256" key="12">
    <source>
        <dbReference type="ARBA" id="ARBA00022838"/>
    </source>
</evidence>
<dbReference type="PANTHER" id="PTHR21567">
    <property type="entry name" value="CLASP"/>
    <property type="match status" value="1"/>
</dbReference>
<feature type="region of interest" description="Disordered" evidence="18">
    <location>
        <begin position="1045"/>
        <end position="1085"/>
    </location>
</feature>
<keyword evidence="21" id="KW-1185">Reference proteome</keyword>
<dbReference type="HOGENOM" id="CLU_005060_0_0_1"/>
<dbReference type="GO" id="GO:0030010">
    <property type="term" value="P:establishment of cell polarity"/>
    <property type="evidence" value="ECO:0007669"/>
    <property type="project" value="UniProtKB-ARBA"/>
</dbReference>
<name>H0Z2A8_TAEGU</name>
<evidence type="ECO:0000256" key="13">
    <source>
        <dbReference type="ARBA" id="ARBA00023034"/>
    </source>
</evidence>
<dbReference type="GO" id="GO:0090307">
    <property type="term" value="P:mitotic spindle assembly"/>
    <property type="evidence" value="ECO:0007669"/>
    <property type="project" value="TreeGrafter"/>
</dbReference>
<reference evidence="20" key="3">
    <citation type="submission" date="2025-09" db="UniProtKB">
        <authorList>
            <consortium name="Ensembl"/>
        </authorList>
    </citation>
    <scope>IDENTIFICATION</scope>
</reference>
<keyword evidence="6" id="KW-0158">Chromosome</keyword>
<evidence type="ECO:0000256" key="8">
    <source>
        <dbReference type="ARBA" id="ARBA00022618"/>
    </source>
</evidence>
<dbReference type="GO" id="GO:0051301">
    <property type="term" value="P:cell division"/>
    <property type="evidence" value="ECO:0007669"/>
    <property type="project" value="UniProtKB-KW"/>
</dbReference>
<feature type="compositionally biased region" description="Polar residues" evidence="18">
    <location>
        <begin position="1046"/>
        <end position="1061"/>
    </location>
</feature>
<feature type="compositionally biased region" description="Polar residues" evidence="18">
    <location>
        <begin position="571"/>
        <end position="597"/>
    </location>
</feature>
<dbReference type="GO" id="GO:0008017">
    <property type="term" value="F:microtubule binding"/>
    <property type="evidence" value="ECO:0007669"/>
    <property type="project" value="TreeGrafter"/>
</dbReference>
<feature type="compositionally biased region" description="Low complexity" evidence="18">
    <location>
        <begin position="674"/>
        <end position="696"/>
    </location>
</feature>
<dbReference type="Pfam" id="PF12348">
    <property type="entry name" value="CLASP_N"/>
    <property type="match status" value="1"/>
</dbReference>
<dbReference type="PROSITE" id="PS50077">
    <property type="entry name" value="HEAT_REPEAT"/>
    <property type="match status" value="1"/>
</dbReference>
<evidence type="ECO:0000256" key="17">
    <source>
        <dbReference type="PROSITE-ProRule" id="PRU00103"/>
    </source>
</evidence>
<dbReference type="InterPro" id="IPR011989">
    <property type="entry name" value="ARM-like"/>
</dbReference>
<dbReference type="InterPro" id="IPR057546">
    <property type="entry name" value="HEAT_GCN1"/>
</dbReference>
<dbReference type="Ensembl" id="ENSTGUT00000004747.2">
    <property type="protein sequence ID" value="ENSTGUP00000004698.2"/>
    <property type="gene ID" value="ENSTGUG00000004469.2"/>
</dbReference>
<keyword evidence="15" id="KW-0131">Cell cycle</keyword>
<dbReference type="PANTHER" id="PTHR21567:SF28">
    <property type="entry name" value="CLIP-ASSOCIATING PROTEIN 1"/>
    <property type="match status" value="1"/>
</dbReference>
<evidence type="ECO:0000256" key="10">
    <source>
        <dbReference type="ARBA" id="ARBA00022737"/>
    </source>
</evidence>
<evidence type="ECO:0000256" key="15">
    <source>
        <dbReference type="ARBA" id="ARBA00023306"/>
    </source>
</evidence>
<feature type="repeat" description="HEAT" evidence="17">
    <location>
        <begin position="168"/>
        <end position="206"/>
    </location>
</feature>
<dbReference type="GeneTree" id="ENSGT00940000154817"/>
<dbReference type="GO" id="GO:0072686">
    <property type="term" value="C:mitotic spindle"/>
    <property type="evidence" value="ECO:0007669"/>
    <property type="project" value="TreeGrafter"/>
</dbReference>
<dbReference type="SUPFAM" id="SSF48371">
    <property type="entry name" value="ARM repeat"/>
    <property type="match status" value="2"/>
</dbReference>
<dbReference type="InterPro" id="IPR016024">
    <property type="entry name" value="ARM-type_fold"/>
</dbReference>
<reference evidence="20 21" key="1">
    <citation type="journal article" date="2010" name="Nature">
        <title>The genome of a songbird.</title>
        <authorList>
            <person name="Warren W.C."/>
            <person name="Clayton D.F."/>
            <person name="Ellegren H."/>
            <person name="Arnold A.P."/>
            <person name="Hillier L.W."/>
            <person name="Kunstner A."/>
            <person name="Searle S."/>
            <person name="White S."/>
            <person name="Vilella A.J."/>
            <person name="Fairley S."/>
            <person name="Heger A."/>
            <person name="Kong L."/>
            <person name="Ponting C.P."/>
            <person name="Jarvis E.D."/>
            <person name="Mello C.V."/>
            <person name="Minx P."/>
            <person name="Lovell P."/>
            <person name="Velho T.A."/>
            <person name="Ferris M."/>
            <person name="Balakrishnan C.N."/>
            <person name="Sinha S."/>
            <person name="Blatti C."/>
            <person name="London S.E."/>
            <person name="Li Y."/>
            <person name="Lin Y.C."/>
            <person name="George J."/>
            <person name="Sweedler J."/>
            <person name="Southey B."/>
            <person name="Gunaratne P."/>
            <person name="Watson M."/>
            <person name="Nam K."/>
            <person name="Backstrom N."/>
            <person name="Smeds L."/>
            <person name="Nabholz B."/>
            <person name="Itoh Y."/>
            <person name="Whitney O."/>
            <person name="Pfenning A.R."/>
            <person name="Howard J."/>
            <person name="Volker M."/>
            <person name="Skinner B.M."/>
            <person name="Griffin D.K."/>
            <person name="Ye L."/>
            <person name="McLaren W.M."/>
            <person name="Flicek P."/>
            <person name="Quesada V."/>
            <person name="Velasco G."/>
            <person name="Lopez-Otin C."/>
            <person name="Puente X.S."/>
            <person name="Olender T."/>
            <person name="Lancet D."/>
            <person name="Smit A.F."/>
            <person name="Hubley R."/>
            <person name="Konkel M.K."/>
            <person name="Walker J.A."/>
            <person name="Batzer M.A."/>
            <person name="Gu W."/>
            <person name="Pollock D.D."/>
            <person name="Chen L."/>
            <person name="Cheng Z."/>
            <person name="Eichler E.E."/>
            <person name="Stapley J."/>
            <person name="Slate J."/>
            <person name="Ekblom R."/>
            <person name="Birkhead T."/>
            <person name="Burke T."/>
            <person name="Burt D."/>
            <person name="Scharff C."/>
            <person name="Adam I."/>
            <person name="Richard H."/>
            <person name="Sultan M."/>
            <person name="Soldatov A."/>
            <person name="Lehrach H."/>
            <person name="Edwards S.V."/>
            <person name="Yang S.P."/>
            <person name="Li X."/>
            <person name="Graves T."/>
            <person name="Fulton L."/>
            <person name="Nelson J."/>
            <person name="Chinwalla A."/>
            <person name="Hou S."/>
            <person name="Mardis E.R."/>
            <person name="Wilson R.K."/>
        </authorList>
    </citation>
    <scope>NUCLEOTIDE SEQUENCE [LARGE SCALE GENOMIC DNA]</scope>
</reference>
<dbReference type="GO" id="GO:0045180">
    <property type="term" value="C:basal cortex"/>
    <property type="evidence" value="ECO:0007669"/>
    <property type="project" value="TreeGrafter"/>
</dbReference>
<keyword evidence="12" id="KW-0995">Kinetochore</keyword>
<keyword evidence="11" id="KW-0498">Mitosis</keyword>
<dbReference type="GO" id="GO:0005876">
    <property type="term" value="C:spindle microtubule"/>
    <property type="evidence" value="ECO:0007669"/>
    <property type="project" value="TreeGrafter"/>
</dbReference>
<dbReference type="GO" id="GO:0000776">
    <property type="term" value="C:kinetochore"/>
    <property type="evidence" value="ECO:0007669"/>
    <property type="project" value="UniProtKB-KW"/>
</dbReference>
<evidence type="ECO:0000256" key="9">
    <source>
        <dbReference type="ARBA" id="ARBA00022701"/>
    </source>
</evidence>
<evidence type="ECO:0000256" key="18">
    <source>
        <dbReference type="SAM" id="MobiDB-lite"/>
    </source>
</evidence>
<dbReference type="InterPro" id="IPR021133">
    <property type="entry name" value="HEAT_type_2"/>
</dbReference>
<dbReference type="GO" id="GO:0007026">
    <property type="term" value="P:negative regulation of microtubule depolymerization"/>
    <property type="evidence" value="ECO:0007669"/>
    <property type="project" value="UniProtKB-ARBA"/>
</dbReference>